<dbReference type="InterPro" id="IPR003126">
    <property type="entry name" value="Znf_UBR"/>
</dbReference>
<dbReference type="OMA" id="CYISYDP"/>
<evidence type="ECO:0000259" key="8">
    <source>
        <dbReference type="PROSITE" id="PS50089"/>
    </source>
</evidence>
<evidence type="ECO:0000256" key="3">
    <source>
        <dbReference type="ARBA" id="ARBA00022833"/>
    </source>
</evidence>
<dbReference type="GO" id="GO:0071596">
    <property type="term" value="P:ubiquitin-dependent protein catabolic process via the N-end rule pathway"/>
    <property type="evidence" value="ECO:0007669"/>
    <property type="project" value="UniProtKB-UniRule"/>
</dbReference>
<dbReference type="InterPro" id="IPR001841">
    <property type="entry name" value="Znf_RING"/>
</dbReference>
<evidence type="ECO:0000256" key="5">
    <source>
        <dbReference type="PROSITE-ProRule" id="PRU00508"/>
    </source>
</evidence>
<sequence>MGNTASLVKNNESNEDGRSEVPVEAKEVPTFKMVLDELKDKTVTNDHLEYLFKKCCFMEVENFFDKYPSDDTLKCQYETRSKPAWFFICNSCTTLENSCICPSCFFNGPHIEQKHKFSIYESTSAVCDCGNAESVKPSGFCVDHRNVDEANQVKQCRMVQPTVQKDLHLFFRYLFAYLQRVTTMPSDFEANKPNIEVIIEWLSFLASRSSILIHIISEETSSRTLDPSNFNLNNPTPLPFPTTENHSIESHHFLPYIFRRPHLLNYFLDLLTLLIDNHRLFKIIFFEEYLKNYVDIFTPRDPVSTEMMLLIGSFYMETKSILIPFSTGYSSNNNYMELLLQTHKTYMPILEPFYKSDKPIEREVMLQSDFTSFPKLIKNKEVALYFMNDKKIFKLFFEFALALHNFISPQFVDPTITTTCFLVSLEHRLMQSTKNIISTLHDDPTVPKKIITETIAQLKKLVYPQLYLRNELLLPHQDFFQKFKYSEIPVHFPLYRMLATAILEGNYNMVHELADFGVEEVVNMVNTILLFRVCYISYDPSFDPKESLMNLRQSTEFFTDITMMNDLFALQMGLMSLGPRHFIHAFFNVITSVDVYNTSSAFNELFALLISSFQVRGTINPTDAEIRHHLIQVISAGFFVFDNFNLGFIFKDVPKEKIEEIVNQVSVKKDKVRELKDEYWKDIDLYYPFLSLKFKTFLKSKTIMNYGNYQKRAKLPDEFPAPPKLTPLHPEFVKVDNIYNEPTLFEVIFTVILDFLEHDYVSYDDAFDLQTVIRLLLKKTDIVVNDFLYMLCLGINSFKEAMETMDKPTLDYLHETINAFFAAEDKTQVKFERNFSVLNLIKTYNVEVTVGVKKPLSLLDLLCNIWVSTKQSLNLEKKTLLKHVFQFLNQFNANFKDFFEKAGIDFNQNQLSAEEINQKKAVSERAKKISERMKQQQQSFLNDLEKEDTDSNNNNNSPLPTSPSLAIPGASSSGDVTPDVANSPSPAVPSPTLPPPNRFKEIVEGEEHNHEEVNHDESCIVCQTGKEQELLYSIGYIDITSTVQLHNKLEVEKYIADPTLPDDYVTFLEEYFFSEINPGSLPYLPSKDDDPTLFACFLFYRSASTYITSCSHNIHQTCLRKLFPNFEEGFSCPLCSLSSNIIIPLSVDNTIESLEARKLFFTSLCRFDFFLFNKENVTVIERYLWKFVLQNAETLELKSRKTSYYSNEPYFLMKQVEFNKELATLKRLFNVVMACNVPTTPENRLPLENNYIFLMDPFIASTYQVFLSNCDPFNCIVNGYIYYVFSIILVHFMRTRPDEILNKKNLKEFIAELKSTTMSNELIEQFNDQIHPYLRKMYLFREFYIPDNKSEISLEDFSDFNKIRDYLGVKPIDKFMAAMDFTPLIDHYVTLQSTPKGSKFVGVFPPPSSFKRLPKFINLPEKYIDFLTNSLEYGHCDNCKSLKKTVCMFCSLGFCATENCKGSAYIHSYRCPNTPLGMFMGVDNPLVKVLKEEHGKTTNFFPFGIYLSPDGVASLTPDCSLTLSQKKLKSLYKHWMNSNNSRKFN</sequence>
<name>D3BBX2_HETP5</name>
<reference evidence="10 11" key="1">
    <citation type="journal article" date="2011" name="Genome Res.">
        <title>Phylogeny-wide analysis of social amoeba genomes highlights ancient origins for complex intercellular communication.</title>
        <authorList>
            <person name="Heidel A.J."/>
            <person name="Lawal H.M."/>
            <person name="Felder M."/>
            <person name="Schilde C."/>
            <person name="Helps N.R."/>
            <person name="Tunggal B."/>
            <person name="Rivero F."/>
            <person name="John U."/>
            <person name="Schleicher M."/>
            <person name="Eichinger L."/>
            <person name="Platzer M."/>
            <person name="Noegel A.A."/>
            <person name="Schaap P."/>
            <person name="Gloeckner G."/>
        </authorList>
    </citation>
    <scope>NUCLEOTIDE SEQUENCE [LARGE SCALE GENOMIC DNA]</scope>
    <source>
        <strain evidence="11">ATCC 26659 / Pp 5 / PN500</strain>
    </source>
</reference>
<dbReference type="GO" id="GO:0008270">
    <property type="term" value="F:zinc ion binding"/>
    <property type="evidence" value="ECO:0007669"/>
    <property type="project" value="UniProtKB-UniRule"/>
</dbReference>
<keyword evidence="1 6" id="KW-0479">Metal-binding</keyword>
<dbReference type="EMBL" id="ADBJ01000026">
    <property type="protein sequence ID" value="EFA81155.1"/>
    <property type="molecule type" value="Genomic_DNA"/>
</dbReference>
<comment type="catalytic activity">
    <reaction evidence="6">
        <text>S-ubiquitinyl-[E2 ubiquitin-conjugating enzyme]-L-cysteine + [acceptor protein]-L-lysine = [E2 ubiquitin-conjugating enzyme]-L-cysteine + N(6)-ubiquitinyl-[acceptor protein]-L-lysine.</text>
        <dbReference type="EC" id="2.3.2.27"/>
    </reaction>
</comment>
<dbReference type="Gene3D" id="3.30.40.10">
    <property type="entry name" value="Zinc/RING finger domain, C3HC4 (zinc finger)"/>
    <property type="match status" value="1"/>
</dbReference>
<feature type="compositionally biased region" description="Low complexity" evidence="7">
    <location>
        <begin position="951"/>
        <end position="965"/>
    </location>
</feature>
<organism evidence="10 11">
    <name type="scientific">Heterostelium pallidum (strain ATCC 26659 / Pp 5 / PN500)</name>
    <name type="common">Cellular slime mold</name>
    <name type="synonym">Polysphondylium pallidum</name>
    <dbReference type="NCBI Taxonomy" id="670386"/>
    <lineage>
        <taxon>Eukaryota</taxon>
        <taxon>Amoebozoa</taxon>
        <taxon>Evosea</taxon>
        <taxon>Eumycetozoa</taxon>
        <taxon>Dictyostelia</taxon>
        <taxon>Acytosteliales</taxon>
        <taxon>Acytosteliaceae</taxon>
        <taxon>Heterostelium</taxon>
    </lineage>
</organism>
<comment type="pathway">
    <text evidence="6">Protein modification; protein ubiquitination.</text>
</comment>
<dbReference type="Gene3D" id="2.10.110.30">
    <property type="match status" value="1"/>
</dbReference>
<keyword evidence="11" id="KW-1185">Reference proteome</keyword>
<comment type="function">
    <text evidence="6">Ubiquitin ligase protein which is a component of the N-end rule pathway. Recognizes and binds to proteins bearing specific N-terminal residues that are destabilizing according to the N-end rule, leading to their ubiquitination and subsequent degradation.</text>
</comment>
<feature type="compositionally biased region" description="Pro residues" evidence="7">
    <location>
        <begin position="986"/>
        <end position="997"/>
    </location>
</feature>
<comment type="caution">
    <text evidence="10">The sequence shown here is derived from an EMBL/GenBank/DDBJ whole genome shotgun (WGS) entry which is preliminary data.</text>
</comment>
<evidence type="ECO:0000256" key="1">
    <source>
        <dbReference type="ARBA" id="ARBA00022723"/>
    </source>
</evidence>
<dbReference type="CDD" id="cd19670">
    <property type="entry name" value="UBR-box_UBR1_2_3"/>
    <property type="match status" value="1"/>
</dbReference>
<feature type="compositionally biased region" description="Polar residues" evidence="7">
    <location>
        <begin position="1"/>
        <end position="11"/>
    </location>
</feature>
<dbReference type="GO" id="GO:0016567">
    <property type="term" value="P:protein ubiquitination"/>
    <property type="evidence" value="ECO:0007669"/>
    <property type="project" value="UniProtKB-UniRule"/>
</dbReference>
<protein>
    <recommendedName>
        <fullName evidence="6">E3 ubiquitin-protein ligase</fullName>
        <ecNumber evidence="6">2.3.2.27</ecNumber>
    </recommendedName>
</protein>
<dbReference type="Pfam" id="PF02207">
    <property type="entry name" value="zf-UBR"/>
    <property type="match status" value="1"/>
</dbReference>
<keyword evidence="6" id="KW-0833">Ubl conjugation pathway</keyword>
<evidence type="ECO:0000256" key="6">
    <source>
        <dbReference type="RuleBase" id="RU366018"/>
    </source>
</evidence>
<evidence type="ECO:0000313" key="10">
    <source>
        <dbReference type="EMBL" id="EFA81155.1"/>
    </source>
</evidence>
<dbReference type="GO" id="GO:0061630">
    <property type="term" value="F:ubiquitin protein ligase activity"/>
    <property type="evidence" value="ECO:0007669"/>
    <property type="project" value="UniProtKB-UniRule"/>
</dbReference>
<gene>
    <name evidence="10" type="ORF">PPL_05992</name>
</gene>
<feature type="zinc finger region" description="UBR-type" evidence="5">
    <location>
        <begin position="73"/>
        <end position="146"/>
    </location>
</feature>
<feature type="region of interest" description="Disordered" evidence="7">
    <location>
        <begin position="946"/>
        <end position="999"/>
    </location>
</feature>
<comment type="similarity">
    <text evidence="6">Belongs to the E3 ubiquitin-protein ligase UBR1-like family.</text>
</comment>
<keyword evidence="6" id="KW-0808">Transferase</keyword>
<keyword evidence="3 6" id="KW-0862">Zinc</keyword>
<proteinExistence type="inferred from homology"/>
<dbReference type="InParanoid" id="D3BBX2"/>
<accession>D3BBX2</accession>
<dbReference type="GO" id="GO:0000151">
    <property type="term" value="C:ubiquitin ligase complex"/>
    <property type="evidence" value="ECO:0007669"/>
    <property type="project" value="TreeGrafter"/>
</dbReference>
<dbReference type="RefSeq" id="XP_020433273.1">
    <property type="nucleotide sequence ID" value="XM_020576861.1"/>
</dbReference>
<dbReference type="GeneID" id="31361476"/>
<dbReference type="Proteomes" id="UP000001396">
    <property type="component" value="Unassembled WGS sequence"/>
</dbReference>
<dbReference type="PANTHER" id="PTHR21497:SF30">
    <property type="entry name" value="E3 UBIQUITIN-PROTEIN LIGASE"/>
    <property type="match status" value="1"/>
</dbReference>
<evidence type="ECO:0000256" key="2">
    <source>
        <dbReference type="ARBA" id="ARBA00022771"/>
    </source>
</evidence>
<dbReference type="PANTHER" id="PTHR21497">
    <property type="entry name" value="UBIQUITIN LIGASE E3 ALPHA-RELATED"/>
    <property type="match status" value="1"/>
</dbReference>
<evidence type="ECO:0000259" key="9">
    <source>
        <dbReference type="PROSITE" id="PS51157"/>
    </source>
</evidence>
<dbReference type="PROSITE" id="PS51157">
    <property type="entry name" value="ZF_UBR"/>
    <property type="match status" value="1"/>
</dbReference>
<dbReference type="SMART" id="SM00396">
    <property type="entry name" value="ZnF_UBR1"/>
    <property type="match status" value="1"/>
</dbReference>
<dbReference type="InterPro" id="IPR039164">
    <property type="entry name" value="UBR1-like"/>
</dbReference>
<dbReference type="InterPro" id="IPR013083">
    <property type="entry name" value="Znf_RING/FYVE/PHD"/>
</dbReference>
<dbReference type="UniPathway" id="UPA00143"/>
<feature type="region of interest" description="Disordered" evidence="7">
    <location>
        <begin position="1"/>
        <end position="22"/>
    </location>
</feature>
<dbReference type="EC" id="2.3.2.27" evidence="6"/>
<dbReference type="FunCoup" id="D3BBX2">
    <property type="interactions" value="3"/>
</dbReference>
<feature type="domain" description="UBR-type" evidence="9">
    <location>
        <begin position="73"/>
        <end position="146"/>
    </location>
</feature>
<evidence type="ECO:0000256" key="4">
    <source>
        <dbReference type="PROSITE-ProRule" id="PRU00175"/>
    </source>
</evidence>
<dbReference type="GO" id="GO:0005737">
    <property type="term" value="C:cytoplasm"/>
    <property type="evidence" value="ECO:0007669"/>
    <property type="project" value="TreeGrafter"/>
</dbReference>
<keyword evidence="2 4" id="KW-0863">Zinc-finger</keyword>
<evidence type="ECO:0000313" key="11">
    <source>
        <dbReference type="Proteomes" id="UP000001396"/>
    </source>
</evidence>
<feature type="domain" description="RING-type" evidence="8">
    <location>
        <begin position="1096"/>
        <end position="1136"/>
    </location>
</feature>
<evidence type="ECO:0000256" key="7">
    <source>
        <dbReference type="SAM" id="MobiDB-lite"/>
    </source>
</evidence>
<dbReference type="PROSITE" id="PS50089">
    <property type="entry name" value="ZF_RING_2"/>
    <property type="match status" value="1"/>
</dbReference>
<dbReference type="STRING" id="670386.D3BBX2"/>